<dbReference type="AlphaFoldDB" id="A0A1K2HGZ7"/>
<protein>
    <submittedName>
        <fullName evidence="3">Protein N-acetyltransferase, RimJ/RimL family</fullName>
    </submittedName>
</protein>
<comment type="pathway">
    <text evidence="1">Siderophore biosynthesis.</text>
</comment>
<dbReference type="RefSeq" id="WP_084658342.1">
    <property type="nucleotide sequence ID" value="NZ_FPKR01000005.1"/>
</dbReference>
<dbReference type="GO" id="GO:0019290">
    <property type="term" value="P:siderophore biosynthetic process"/>
    <property type="evidence" value="ECO:0007669"/>
    <property type="project" value="InterPro"/>
</dbReference>
<evidence type="ECO:0000313" key="4">
    <source>
        <dbReference type="Proteomes" id="UP000186513"/>
    </source>
</evidence>
<proteinExistence type="predicted"/>
<dbReference type="PANTHER" id="PTHR31438">
    <property type="entry name" value="LYSINE N-ACYLTRANSFERASE C17G9.06C-RELATED"/>
    <property type="match status" value="1"/>
</dbReference>
<organism evidence="3 4">
    <name type="scientific">Chitinimonas taiwanensis DSM 18899</name>
    <dbReference type="NCBI Taxonomy" id="1121279"/>
    <lineage>
        <taxon>Bacteria</taxon>
        <taxon>Pseudomonadati</taxon>
        <taxon>Pseudomonadota</taxon>
        <taxon>Betaproteobacteria</taxon>
        <taxon>Neisseriales</taxon>
        <taxon>Chitinibacteraceae</taxon>
        <taxon>Chitinimonas</taxon>
    </lineage>
</organism>
<dbReference type="Proteomes" id="UP000186513">
    <property type="component" value="Unassembled WGS sequence"/>
</dbReference>
<feature type="domain" description="Acyltransferase MbtK/IucB-like conserved" evidence="2">
    <location>
        <begin position="170"/>
        <end position="217"/>
    </location>
</feature>
<dbReference type="STRING" id="1121279.SAMN02745887_01644"/>
<keyword evidence="3" id="KW-0808">Transferase</keyword>
<gene>
    <name evidence="3" type="ORF">SAMN02745887_01644</name>
</gene>
<dbReference type="GO" id="GO:0016410">
    <property type="term" value="F:N-acyltransferase activity"/>
    <property type="evidence" value="ECO:0007669"/>
    <property type="project" value="TreeGrafter"/>
</dbReference>
<dbReference type="EMBL" id="FPKR01000005">
    <property type="protein sequence ID" value="SFZ75554.1"/>
    <property type="molecule type" value="Genomic_DNA"/>
</dbReference>
<dbReference type="OrthoDB" id="9087497at2"/>
<name>A0A1K2HGZ7_9NEIS</name>
<keyword evidence="4" id="KW-1185">Reference proteome</keyword>
<dbReference type="SUPFAM" id="SSF55729">
    <property type="entry name" value="Acyl-CoA N-acyltransferases (Nat)"/>
    <property type="match status" value="1"/>
</dbReference>
<dbReference type="PANTHER" id="PTHR31438:SF1">
    <property type="entry name" value="LYSINE N-ACYLTRANSFERASE C17G9.06C-RELATED"/>
    <property type="match status" value="1"/>
</dbReference>
<reference evidence="3 4" key="1">
    <citation type="submission" date="2016-11" db="EMBL/GenBank/DDBJ databases">
        <authorList>
            <person name="Jaros S."/>
            <person name="Januszkiewicz K."/>
            <person name="Wedrychowicz H."/>
        </authorList>
    </citation>
    <scope>NUCLEOTIDE SEQUENCE [LARGE SCALE GENOMIC DNA]</scope>
    <source>
        <strain evidence="3 4">DSM 18899</strain>
    </source>
</reference>
<dbReference type="Gene3D" id="3.40.630.30">
    <property type="match status" value="1"/>
</dbReference>
<dbReference type="InterPro" id="IPR019432">
    <property type="entry name" value="Acyltransferase_MbtK/IucB-like"/>
</dbReference>
<dbReference type="SMART" id="SM01006">
    <property type="entry name" value="AlcB"/>
    <property type="match status" value="1"/>
</dbReference>
<dbReference type="InterPro" id="IPR016181">
    <property type="entry name" value="Acyl_CoA_acyltransferase"/>
</dbReference>
<evidence type="ECO:0000256" key="1">
    <source>
        <dbReference type="ARBA" id="ARBA00004924"/>
    </source>
</evidence>
<sequence length="343" mass="39107">MPHFALTLPNGHTADAQANATGFDLLIKQEVIAQLQHTPLGPTHSLLQGALPLEPHPHALLPLLAELFCRNASLREVTLELACSREFALAAVRHGVAYRMQAQATGWQLLVDYQSFWQQPALWLTAPSSAGLPLRYTFTGEKRHPLRAPKPQGVVYRRYLPELDSTITLRVADLARDLDTFHDWMNQDRVHRFWELAGDRESHAAYLQAQLDDPKVLPLIAEFDGEAFAYLETYWAKEDRLSPFFDVQDYDRGCHVLVGNSRHRGPAKVAVWMRTMSHYLFLDDPRTQRVVGEPRVDNLKFIAYLQSQGFAKLKEFHFPHKRAAMVVLEREAFFEQYGPGSAQ</sequence>
<accession>A0A1K2HGZ7</accession>
<evidence type="ECO:0000259" key="2">
    <source>
        <dbReference type="SMART" id="SM01006"/>
    </source>
</evidence>
<dbReference type="Pfam" id="PF13523">
    <property type="entry name" value="Acetyltransf_8"/>
    <property type="match status" value="1"/>
</dbReference>
<evidence type="ECO:0000313" key="3">
    <source>
        <dbReference type="EMBL" id="SFZ75554.1"/>
    </source>
</evidence>